<proteinExistence type="predicted"/>
<keyword evidence="2" id="KW-1185">Reference proteome</keyword>
<dbReference type="EMBL" id="JAERUA010000011">
    <property type="protein sequence ID" value="KAI1893971.1"/>
    <property type="molecule type" value="Genomic_DNA"/>
</dbReference>
<name>A0A8T3DB46_9TELE</name>
<evidence type="ECO:0000313" key="2">
    <source>
        <dbReference type="Proteomes" id="UP000829720"/>
    </source>
</evidence>
<reference evidence="1" key="1">
    <citation type="submission" date="2021-01" db="EMBL/GenBank/DDBJ databases">
        <authorList>
            <person name="Zahm M."/>
            <person name="Roques C."/>
            <person name="Cabau C."/>
            <person name="Klopp C."/>
            <person name="Donnadieu C."/>
            <person name="Jouanno E."/>
            <person name="Lampietro C."/>
            <person name="Louis A."/>
            <person name="Herpin A."/>
            <person name="Echchiki A."/>
            <person name="Berthelot C."/>
            <person name="Parey E."/>
            <person name="Roest-Crollius H."/>
            <person name="Braasch I."/>
            <person name="Postlethwait J."/>
            <person name="Bobe J."/>
            <person name="Montfort J."/>
            <person name="Bouchez O."/>
            <person name="Begum T."/>
            <person name="Mejri S."/>
            <person name="Adams A."/>
            <person name="Chen W.-J."/>
            <person name="Guiguen Y."/>
        </authorList>
    </citation>
    <scope>NUCLEOTIDE SEQUENCE</scope>
    <source>
        <tissue evidence="1">Blood</tissue>
    </source>
</reference>
<accession>A0A8T3DB46</accession>
<protein>
    <submittedName>
        <fullName evidence="1">Uncharacterized protein</fullName>
    </submittedName>
</protein>
<dbReference type="Proteomes" id="UP000829720">
    <property type="component" value="Unassembled WGS sequence"/>
</dbReference>
<sequence>MLRAHVWAASTYLQSRRHSVGCATHRPLPKKHSLFTATRTTQRGGRLIARSPKLGDQERAGKSCLRV</sequence>
<evidence type="ECO:0000313" key="1">
    <source>
        <dbReference type="EMBL" id="KAI1893971.1"/>
    </source>
</evidence>
<gene>
    <name evidence="1" type="ORF">AGOR_G00129150</name>
</gene>
<comment type="caution">
    <text evidence="1">The sequence shown here is derived from an EMBL/GenBank/DDBJ whole genome shotgun (WGS) entry which is preliminary data.</text>
</comment>
<dbReference type="AlphaFoldDB" id="A0A8T3DB46"/>
<organism evidence="1 2">
    <name type="scientific">Albula goreensis</name>
    <dbReference type="NCBI Taxonomy" id="1534307"/>
    <lineage>
        <taxon>Eukaryota</taxon>
        <taxon>Metazoa</taxon>
        <taxon>Chordata</taxon>
        <taxon>Craniata</taxon>
        <taxon>Vertebrata</taxon>
        <taxon>Euteleostomi</taxon>
        <taxon>Actinopterygii</taxon>
        <taxon>Neopterygii</taxon>
        <taxon>Teleostei</taxon>
        <taxon>Albuliformes</taxon>
        <taxon>Albulidae</taxon>
        <taxon>Albula</taxon>
    </lineage>
</organism>